<dbReference type="SUPFAM" id="SSF48403">
    <property type="entry name" value="Ankyrin repeat"/>
    <property type="match status" value="1"/>
</dbReference>
<proteinExistence type="predicted"/>
<dbReference type="SMART" id="SM00248">
    <property type="entry name" value="ANK"/>
    <property type="match status" value="6"/>
</dbReference>
<dbReference type="GeneID" id="87876820"/>
<sequence length="573" mass="63321">MIGLQRTFTMDRDCFSYLPHELHLTIYQHLLDITRIDREDRTSTLLSLAQTSRHIRATYEPILFRQDGNPDRAMRWGAYHGLISLMEKALTHGASVKAEGPHPLGPEYTFPTKTGIFTGPAKGSPLHFAAMNGQNGAVDWLLDHGASLHEPSKNLCKCVDPQIPQGFLTDLGRISQNHGSLNHDALSLALCHHHSSTAQLLIDRGAVEGNAEPVALHTAAATGQHDLFFEILRHVGRHASLDTPIESRFTSLHYAACSPVASPPFIQNMLKAGAHVIESAPRTDLPVFYAALNGSWAVATMFLDMDLEMTESQAQVYRAAGITLEGALVHAAVFAPEPPNDSPTSSEWFDGRKQFLARLARQDPNCVNSVYRNPHWYTNDTPLKRAAAKGHLELVRILLDLGADPNVTAGACSETVLHALTRCNLPVYPDDNPSRLSHPSFDFYTCQIENIASPIEKRLAASTPIIIALLEHGASVDGVKDRDGKTPLDLVIRYQVAERADTAKKYIVLFEAVKLLRVLLKHAKPGCLQEEQRRRAKTTVKRMELELEGWWCFTPRARGIGGFGHIPSFTSGY</sequence>
<dbReference type="InterPro" id="IPR051616">
    <property type="entry name" value="Cul2-RING_E3_ligase_SR"/>
</dbReference>
<dbReference type="Gene3D" id="1.25.40.20">
    <property type="entry name" value="Ankyrin repeat-containing domain"/>
    <property type="match status" value="2"/>
</dbReference>
<dbReference type="PANTHER" id="PTHR46224:SF64">
    <property type="entry name" value="IQ MOTIF AND ANKYRIN REPEAT DOMAIN-CONTAINING PROTEIN 1"/>
    <property type="match status" value="1"/>
</dbReference>
<keyword evidence="1" id="KW-0040">ANK repeat</keyword>
<organism evidence="2 3">
    <name type="scientific">Neurospora hispaniola</name>
    <dbReference type="NCBI Taxonomy" id="588809"/>
    <lineage>
        <taxon>Eukaryota</taxon>
        <taxon>Fungi</taxon>
        <taxon>Dikarya</taxon>
        <taxon>Ascomycota</taxon>
        <taxon>Pezizomycotina</taxon>
        <taxon>Sordariomycetes</taxon>
        <taxon>Sordariomycetidae</taxon>
        <taxon>Sordariales</taxon>
        <taxon>Sordariaceae</taxon>
        <taxon>Neurospora</taxon>
    </lineage>
</organism>
<dbReference type="InterPro" id="IPR036770">
    <property type="entry name" value="Ankyrin_rpt-contain_sf"/>
</dbReference>
<dbReference type="Proteomes" id="UP001285908">
    <property type="component" value="Unassembled WGS sequence"/>
</dbReference>
<feature type="repeat" description="ANK" evidence="1">
    <location>
        <begin position="378"/>
        <end position="410"/>
    </location>
</feature>
<name>A0AAJ0IHF9_9PEZI</name>
<dbReference type="RefSeq" id="XP_062697977.1">
    <property type="nucleotide sequence ID" value="XM_062839198.1"/>
</dbReference>
<dbReference type="Pfam" id="PF13637">
    <property type="entry name" value="Ank_4"/>
    <property type="match status" value="1"/>
</dbReference>
<comment type="caution">
    <text evidence="2">The sequence shown here is derived from an EMBL/GenBank/DDBJ whole genome shotgun (WGS) entry which is preliminary data.</text>
</comment>
<evidence type="ECO:0000313" key="3">
    <source>
        <dbReference type="Proteomes" id="UP001285908"/>
    </source>
</evidence>
<dbReference type="PANTHER" id="PTHR46224">
    <property type="entry name" value="ANKYRIN REPEAT FAMILY PROTEIN"/>
    <property type="match status" value="1"/>
</dbReference>
<protein>
    <submittedName>
        <fullName evidence="2">Ankyrin repeat-containing domain protein</fullName>
    </submittedName>
</protein>
<dbReference type="EMBL" id="JAULSX010000001">
    <property type="protein sequence ID" value="KAK3500344.1"/>
    <property type="molecule type" value="Genomic_DNA"/>
</dbReference>
<dbReference type="InterPro" id="IPR002110">
    <property type="entry name" value="Ankyrin_rpt"/>
</dbReference>
<feature type="repeat" description="ANK" evidence="1">
    <location>
        <begin position="121"/>
        <end position="153"/>
    </location>
</feature>
<keyword evidence="3" id="KW-1185">Reference proteome</keyword>
<dbReference type="PROSITE" id="PS50088">
    <property type="entry name" value="ANK_REPEAT"/>
    <property type="match status" value="2"/>
</dbReference>
<dbReference type="AlphaFoldDB" id="A0AAJ0IHF9"/>
<evidence type="ECO:0000313" key="2">
    <source>
        <dbReference type="EMBL" id="KAK3500344.1"/>
    </source>
</evidence>
<evidence type="ECO:0000256" key="1">
    <source>
        <dbReference type="PROSITE-ProRule" id="PRU00023"/>
    </source>
</evidence>
<reference evidence="2 3" key="1">
    <citation type="journal article" date="2023" name="Mol. Phylogenet. Evol.">
        <title>Genome-scale phylogeny and comparative genomics of the fungal order Sordariales.</title>
        <authorList>
            <person name="Hensen N."/>
            <person name="Bonometti L."/>
            <person name="Westerberg I."/>
            <person name="Brannstrom I.O."/>
            <person name="Guillou S."/>
            <person name="Cros-Aarteil S."/>
            <person name="Calhoun S."/>
            <person name="Haridas S."/>
            <person name="Kuo A."/>
            <person name="Mondo S."/>
            <person name="Pangilinan J."/>
            <person name="Riley R."/>
            <person name="LaButti K."/>
            <person name="Andreopoulos B."/>
            <person name="Lipzen A."/>
            <person name="Chen C."/>
            <person name="Yan M."/>
            <person name="Daum C."/>
            <person name="Ng V."/>
            <person name="Clum A."/>
            <person name="Steindorff A."/>
            <person name="Ohm R.A."/>
            <person name="Martin F."/>
            <person name="Silar P."/>
            <person name="Natvig D.O."/>
            <person name="Lalanne C."/>
            <person name="Gautier V."/>
            <person name="Ament-Velasquez S.L."/>
            <person name="Kruys A."/>
            <person name="Hutchinson M.I."/>
            <person name="Powell A.J."/>
            <person name="Barry K."/>
            <person name="Miller A.N."/>
            <person name="Grigoriev I.V."/>
            <person name="Debuchy R."/>
            <person name="Gladieux P."/>
            <person name="Hiltunen Thoren M."/>
            <person name="Johannesson H."/>
        </authorList>
    </citation>
    <scope>NUCLEOTIDE SEQUENCE [LARGE SCALE GENOMIC DNA]</scope>
    <source>
        <strain evidence="2 3">FGSC 10403</strain>
    </source>
</reference>
<dbReference type="PROSITE" id="PS50297">
    <property type="entry name" value="ANK_REP_REGION"/>
    <property type="match status" value="2"/>
</dbReference>
<gene>
    <name evidence="2" type="ORF">B0T23DRAFT_40753</name>
</gene>
<dbReference type="Pfam" id="PF13606">
    <property type="entry name" value="Ank_3"/>
    <property type="match status" value="1"/>
</dbReference>
<accession>A0AAJ0IHF9</accession>